<keyword evidence="3" id="KW-1185">Reference proteome</keyword>
<organism evidence="2">
    <name type="scientific">Absidia glauca</name>
    <name type="common">Pin mould</name>
    <dbReference type="NCBI Taxonomy" id="4829"/>
    <lineage>
        <taxon>Eukaryota</taxon>
        <taxon>Fungi</taxon>
        <taxon>Fungi incertae sedis</taxon>
        <taxon>Mucoromycota</taxon>
        <taxon>Mucoromycotina</taxon>
        <taxon>Mucoromycetes</taxon>
        <taxon>Mucorales</taxon>
        <taxon>Cunninghamellaceae</taxon>
        <taxon>Absidia</taxon>
    </lineage>
</organism>
<evidence type="ECO:0000313" key="3">
    <source>
        <dbReference type="Proteomes" id="UP000078561"/>
    </source>
</evidence>
<protein>
    <submittedName>
        <fullName evidence="2">Uncharacterized protein</fullName>
    </submittedName>
</protein>
<dbReference type="Proteomes" id="UP000078561">
    <property type="component" value="Unassembled WGS sequence"/>
</dbReference>
<sequence>MRGFLHVFRKLLSPIPDPSPCPSSPASREPISVAITIDLQRKRRVMTQKVNVSQGKQKVDKLRTSRLWCYGIVNGKNKRDEEAKKKQRKEFKATLVDGV</sequence>
<gene>
    <name evidence="2" type="primary">ABSGL_01050.1 scaffold 1223</name>
</gene>
<evidence type="ECO:0000256" key="1">
    <source>
        <dbReference type="SAM" id="MobiDB-lite"/>
    </source>
</evidence>
<feature type="region of interest" description="Disordered" evidence="1">
    <location>
        <begin position="79"/>
        <end position="99"/>
    </location>
</feature>
<name>A0A168KYV5_ABSGL</name>
<dbReference type="AlphaFoldDB" id="A0A168KYV5"/>
<accession>A0A168KYV5</accession>
<dbReference type="InParanoid" id="A0A168KYV5"/>
<reference evidence="2" key="1">
    <citation type="submission" date="2016-04" db="EMBL/GenBank/DDBJ databases">
        <authorList>
            <person name="Evans L.H."/>
            <person name="Alamgir A."/>
            <person name="Owens N."/>
            <person name="Weber N.D."/>
            <person name="Virtaneva K."/>
            <person name="Barbian K."/>
            <person name="Babar A."/>
            <person name="Rosenke K."/>
        </authorList>
    </citation>
    <scope>NUCLEOTIDE SEQUENCE [LARGE SCALE GENOMIC DNA]</scope>
    <source>
        <strain evidence="2">CBS 101.48</strain>
    </source>
</reference>
<dbReference type="EMBL" id="LT550481">
    <property type="protein sequence ID" value="SAL95709.1"/>
    <property type="molecule type" value="Genomic_DNA"/>
</dbReference>
<evidence type="ECO:0000313" key="2">
    <source>
        <dbReference type="EMBL" id="SAL95709.1"/>
    </source>
</evidence>
<proteinExistence type="predicted"/>